<evidence type="ECO:0000313" key="2">
    <source>
        <dbReference type="Proteomes" id="UP000318521"/>
    </source>
</evidence>
<accession>A0A554A2Y4</accession>
<sequence>MKKRWQAIMYLMIMMPLILPAVPVKASGFELMQTFSLRITIVENGVEHEWEYDSPGHYEYETGSNVIKGKEAKVQVDHMVSMLKISKDKKQEQYKETLKQAYPQLQSFDIRFMDEDDRLYTWGWQE</sequence>
<dbReference type="EMBL" id="VLXZ01000001">
    <property type="protein sequence ID" value="TSB48052.1"/>
    <property type="molecule type" value="Genomic_DNA"/>
</dbReference>
<proteinExistence type="predicted"/>
<organism evidence="1 2">
    <name type="scientific">Alkalicoccobacillus porphyridii</name>
    <dbReference type="NCBI Taxonomy" id="2597270"/>
    <lineage>
        <taxon>Bacteria</taxon>
        <taxon>Bacillati</taxon>
        <taxon>Bacillota</taxon>
        <taxon>Bacilli</taxon>
        <taxon>Bacillales</taxon>
        <taxon>Bacillaceae</taxon>
        <taxon>Alkalicoccobacillus</taxon>
    </lineage>
</organism>
<name>A0A554A2Y4_9BACI</name>
<reference evidence="1 2" key="1">
    <citation type="submission" date="2019-07" db="EMBL/GenBank/DDBJ databases">
        <authorList>
            <person name="Park Y.J."/>
            <person name="Jeong S.E."/>
            <person name="Jung H.S."/>
        </authorList>
    </citation>
    <scope>NUCLEOTIDE SEQUENCE [LARGE SCALE GENOMIC DNA]</scope>
    <source>
        <strain evidence="2">P16(2019)</strain>
    </source>
</reference>
<comment type="caution">
    <text evidence="1">The sequence shown here is derived from an EMBL/GenBank/DDBJ whole genome shotgun (WGS) entry which is preliminary data.</text>
</comment>
<dbReference type="AlphaFoldDB" id="A0A554A2Y4"/>
<keyword evidence="2" id="KW-1185">Reference proteome</keyword>
<evidence type="ECO:0000313" key="1">
    <source>
        <dbReference type="EMBL" id="TSB48052.1"/>
    </source>
</evidence>
<dbReference type="RefSeq" id="WP_143846398.1">
    <property type="nucleotide sequence ID" value="NZ_VLXZ01000001.1"/>
</dbReference>
<gene>
    <name evidence="1" type="ORF">FN960_00400</name>
</gene>
<dbReference type="Proteomes" id="UP000318521">
    <property type="component" value="Unassembled WGS sequence"/>
</dbReference>
<protein>
    <submittedName>
        <fullName evidence="1">Uncharacterized protein</fullName>
    </submittedName>
</protein>
<dbReference type="OrthoDB" id="2886745at2"/>